<dbReference type="GeneID" id="23614403"/>
<gene>
    <name evidence="1" type="ORF">F751_3012</name>
</gene>
<keyword evidence="2" id="KW-1185">Reference proteome</keyword>
<sequence>MRFELRCGLMCVAEQGEGPTHSLVQDNGAWCTRYDRQGCICCIPDAPTFRSAAQPGELR</sequence>
<accession>A0A087SI49</accession>
<evidence type="ECO:0000313" key="2">
    <source>
        <dbReference type="Proteomes" id="UP000028924"/>
    </source>
</evidence>
<evidence type="ECO:0000313" key="1">
    <source>
        <dbReference type="EMBL" id="KFM25403.1"/>
    </source>
</evidence>
<dbReference type="EMBL" id="KL662117">
    <property type="protein sequence ID" value="KFM25403.1"/>
    <property type="molecule type" value="Genomic_DNA"/>
</dbReference>
<organism evidence="1 2">
    <name type="scientific">Auxenochlorella protothecoides</name>
    <name type="common">Green microalga</name>
    <name type="synonym">Chlorella protothecoides</name>
    <dbReference type="NCBI Taxonomy" id="3075"/>
    <lineage>
        <taxon>Eukaryota</taxon>
        <taxon>Viridiplantae</taxon>
        <taxon>Chlorophyta</taxon>
        <taxon>core chlorophytes</taxon>
        <taxon>Trebouxiophyceae</taxon>
        <taxon>Chlorellales</taxon>
        <taxon>Chlorellaceae</taxon>
        <taxon>Auxenochlorella</taxon>
    </lineage>
</organism>
<proteinExistence type="predicted"/>
<reference evidence="1 2" key="1">
    <citation type="journal article" date="2014" name="BMC Genomics">
        <title>Oil accumulation mechanisms of the oleaginous microalga Chlorella protothecoides revealed through its genome, transcriptomes, and proteomes.</title>
        <authorList>
            <person name="Gao C."/>
            <person name="Wang Y."/>
            <person name="Shen Y."/>
            <person name="Yan D."/>
            <person name="He X."/>
            <person name="Dai J."/>
            <person name="Wu Q."/>
        </authorList>
    </citation>
    <scope>NUCLEOTIDE SEQUENCE [LARGE SCALE GENOMIC DNA]</scope>
    <source>
        <strain evidence="1 2">0710</strain>
    </source>
</reference>
<name>A0A087SI49_AUXPR</name>
<protein>
    <submittedName>
        <fullName evidence="1">Uncharacterized protein</fullName>
    </submittedName>
</protein>
<dbReference type="KEGG" id="apro:F751_3012"/>
<dbReference type="AlphaFoldDB" id="A0A087SI49"/>
<dbReference type="Proteomes" id="UP000028924">
    <property type="component" value="Unassembled WGS sequence"/>
</dbReference>
<dbReference type="RefSeq" id="XP_011398298.1">
    <property type="nucleotide sequence ID" value="XM_011399996.1"/>
</dbReference>